<feature type="chain" id="PRO_5018684188" evidence="2">
    <location>
        <begin position="23"/>
        <end position="518"/>
    </location>
</feature>
<accession>A0A3P3QRR5</accession>
<feature type="signal peptide" evidence="2">
    <location>
        <begin position="1"/>
        <end position="22"/>
    </location>
</feature>
<name>A0A3P3QRR5_9GAMM</name>
<dbReference type="InterPro" id="IPR001633">
    <property type="entry name" value="EAL_dom"/>
</dbReference>
<dbReference type="EMBL" id="RRCF01000001">
    <property type="protein sequence ID" value="RRJ23725.1"/>
    <property type="molecule type" value="Genomic_DNA"/>
</dbReference>
<evidence type="ECO:0000259" key="4">
    <source>
        <dbReference type="PROSITE" id="PS50887"/>
    </source>
</evidence>
<protein>
    <submittedName>
        <fullName evidence="5">Phosphodiesterase</fullName>
    </submittedName>
</protein>
<dbReference type="SMART" id="SM00267">
    <property type="entry name" value="GGDEF"/>
    <property type="match status" value="1"/>
</dbReference>
<feature type="domain" description="GGDEF" evidence="4">
    <location>
        <begin position="105"/>
        <end position="251"/>
    </location>
</feature>
<dbReference type="Gene3D" id="3.30.70.270">
    <property type="match status" value="1"/>
</dbReference>
<keyword evidence="1" id="KW-0812">Transmembrane</keyword>
<dbReference type="PROSITE" id="PS50887">
    <property type="entry name" value="GGDEF"/>
    <property type="match status" value="1"/>
</dbReference>
<dbReference type="PANTHER" id="PTHR33121:SF70">
    <property type="entry name" value="SIGNALING PROTEIN YKOW"/>
    <property type="match status" value="1"/>
</dbReference>
<dbReference type="SUPFAM" id="SSF141868">
    <property type="entry name" value="EAL domain-like"/>
    <property type="match status" value="1"/>
</dbReference>
<organism evidence="5 6">
    <name type="scientific">Rheinheimera mesophila</name>
    <dbReference type="NCBI Taxonomy" id="1547515"/>
    <lineage>
        <taxon>Bacteria</taxon>
        <taxon>Pseudomonadati</taxon>
        <taxon>Pseudomonadota</taxon>
        <taxon>Gammaproteobacteria</taxon>
        <taxon>Chromatiales</taxon>
        <taxon>Chromatiaceae</taxon>
        <taxon>Rheinheimera</taxon>
    </lineage>
</organism>
<dbReference type="AlphaFoldDB" id="A0A3P3QRR5"/>
<evidence type="ECO:0000313" key="5">
    <source>
        <dbReference type="EMBL" id="RRJ23725.1"/>
    </source>
</evidence>
<dbReference type="OrthoDB" id="9804951at2"/>
<dbReference type="Gene3D" id="3.20.20.450">
    <property type="entry name" value="EAL domain"/>
    <property type="match status" value="1"/>
</dbReference>
<proteinExistence type="predicted"/>
<evidence type="ECO:0000313" key="6">
    <source>
        <dbReference type="Proteomes" id="UP000276260"/>
    </source>
</evidence>
<keyword evidence="1" id="KW-1133">Transmembrane helix</keyword>
<dbReference type="CDD" id="cd01948">
    <property type="entry name" value="EAL"/>
    <property type="match status" value="1"/>
</dbReference>
<reference evidence="5 6" key="1">
    <citation type="submission" date="2018-11" db="EMBL/GenBank/DDBJ databases">
        <title>Draft genome analysis of Rheinheimera mesophila isolated from an industrial waste site.</title>
        <authorList>
            <person name="Yu Q."/>
            <person name="Qi Y."/>
            <person name="Zhang H."/>
            <person name="Lu Y."/>
            <person name="Pu J."/>
        </authorList>
    </citation>
    <scope>NUCLEOTIDE SEQUENCE [LARGE SCALE GENOMIC DNA]</scope>
    <source>
        <strain evidence="5 6">IITR13</strain>
    </source>
</reference>
<keyword evidence="2" id="KW-0732">Signal</keyword>
<dbReference type="InterPro" id="IPR000160">
    <property type="entry name" value="GGDEF_dom"/>
</dbReference>
<dbReference type="CDD" id="cd01949">
    <property type="entry name" value="GGDEF"/>
    <property type="match status" value="1"/>
</dbReference>
<dbReference type="Pfam" id="PF00990">
    <property type="entry name" value="GGDEF"/>
    <property type="match status" value="1"/>
</dbReference>
<evidence type="ECO:0000259" key="3">
    <source>
        <dbReference type="PROSITE" id="PS50883"/>
    </source>
</evidence>
<dbReference type="NCBIfam" id="TIGR00254">
    <property type="entry name" value="GGDEF"/>
    <property type="match status" value="1"/>
</dbReference>
<evidence type="ECO:0000256" key="2">
    <source>
        <dbReference type="SAM" id="SignalP"/>
    </source>
</evidence>
<feature type="domain" description="EAL" evidence="3">
    <location>
        <begin position="259"/>
        <end position="512"/>
    </location>
</feature>
<keyword evidence="1" id="KW-0472">Membrane</keyword>
<keyword evidence="6" id="KW-1185">Reference proteome</keyword>
<dbReference type="InterPro" id="IPR043128">
    <property type="entry name" value="Rev_trsase/Diguanyl_cyclase"/>
</dbReference>
<dbReference type="SUPFAM" id="SSF55073">
    <property type="entry name" value="Nucleotide cyclase"/>
    <property type="match status" value="1"/>
</dbReference>
<gene>
    <name evidence="5" type="ORF">EIK76_06620</name>
</gene>
<evidence type="ECO:0000256" key="1">
    <source>
        <dbReference type="SAM" id="Phobius"/>
    </source>
</evidence>
<dbReference type="InterPro" id="IPR035919">
    <property type="entry name" value="EAL_sf"/>
</dbReference>
<dbReference type="PANTHER" id="PTHR33121">
    <property type="entry name" value="CYCLIC DI-GMP PHOSPHODIESTERASE PDEF"/>
    <property type="match status" value="1"/>
</dbReference>
<sequence length="518" mass="58294">MLSSPRSWLSVVVLTSSAPAWAQSVASQPLFYWVVLLTLLVLLLALWIVLLKKQLKAQKAQRVGEKAATANDLAFLSLHDDTSGLPNKLQLQQQFELWCRSHPNHKASLLLLKIENFEQVNQALGHQNANLVLVQIAQRINTAVQSDQELLVLEQQDQQYSKVAHIGGVDFVLWVDASVRQHAAEQIARRLEHAVPEALLIHGCAVEYQLKSGIAHYPQHGELLSDLIERAHLAIQNRHWAHSNSTVFHPELISYNNDKLGLMAELRHAISQQQLKLHIQPQIALSSRQVIAGEVLVRWHHPRRGLLGPTEFLELAEQMGVIYPLTQWVLEKAVMMLAELAQQQIHCKIAVNISSKDLLQDELVDSLELLLKRYKVQPSQLVLELKESALVAEPDKAMRMLKHLAQLGVELALDDFGTGFSSLAYLRELPISQVKVDCSFIFDLHRSDTHTAITGAIIDMAKNMNFMVVAEGVEQPEVEQKLIAMGCTRGQGFLYAKPFALDAFPDWVKQWSYSKATY</sequence>
<dbReference type="GO" id="GO:0071111">
    <property type="term" value="F:cyclic-guanylate-specific phosphodiesterase activity"/>
    <property type="evidence" value="ECO:0007669"/>
    <property type="project" value="InterPro"/>
</dbReference>
<dbReference type="InterPro" id="IPR029787">
    <property type="entry name" value="Nucleotide_cyclase"/>
</dbReference>
<comment type="caution">
    <text evidence="5">The sequence shown here is derived from an EMBL/GenBank/DDBJ whole genome shotgun (WGS) entry which is preliminary data.</text>
</comment>
<dbReference type="PROSITE" id="PS50883">
    <property type="entry name" value="EAL"/>
    <property type="match status" value="1"/>
</dbReference>
<dbReference type="SMART" id="SM00052">
    <property type="entry name" value="EAL"/>
    <property type="match status" value="1"/>
</dbReference>
<dbReference type="Proteomes" id="UP000276260">
    <property type="component" value="Unassembled WGS sequence"/>
</dbReference>
<feature type="transmembrane region" description="Helical" evidence="1">
    <location>
        <begin position="32"/>
        <end position="51"/>
    </location>
</feature>
<dbReference type="InterPro" id="IPR050706">
    <property type="entry name" value="Cyclic-di-GMP_PDE-like"/>
</dbReference>
<dbReference type="Pfam" id="PF00563">
    <property type="entry name" value="EAL"/>
    <property type="match status" value="1"/>
</dbReference>